<name>A0A401IE19_APHSA</name>
<dbReference type="EMBL" id="BDQK01000003">
    <property type="protein sequence ID" value="GBF79513.1"/>
    <property type="molecule type" value="Genomic_DNA"/>
</dbReference>
<reference evidence="2" key="1">
    <citation type="submission" date="2017-05" db="EMBL/GenBank/DDBJ databases">
        <title>Physiological properties and genetic analysis related to exopolysaccharide production of fresh-water unicellular cyanobacterium Aphanothece sacrum, Suizenji Nori, that has been cultured as a food source in Japan.</title>
        <authorList>
            <person name="Kanesaki Y."/>
            <person name="Yoshikawa S."/>
            <person name="Ohki K."/>
        </authorList>
    </citation>
    <scope>NUCLEOTIDE SEQUENCE [LARGE SCALE GENOMIC DNA]</scope>
    <source>
        <strain evidence="2">FPU1</strain>
    </source>
</reference>
<accession>A0A401IE19</accession>
<evidence type="ECO:0000313" key="2">
    <source>
        <dbReference type="Proteomes" id="UP000287247"/>
    </source>
</evidence>
<dbReference type="Proteomes" id="UP000287247">
    <property type="component" value="Unassembled WGS sequence"/>
</dbReference>
<sequence length="87" mass="9997">MVININFTPQEIQDLYQASAVTGLDVDELIHNAILNIIKTSINPQPKIVNHENIIKYQVYKSGVDPYAPVFEEMEPIYTQRCHKLLD</sequence>
<comment type="caution">
    <text evidence="1">The sequence shown here is derived from an EMBL/GenBank/DDBJ whole genome shotgun (WGS) entry which is preliminary data.</text>
</comment>
<organism evidence="1 2">
    <name type="scientific">Aphanothece sacrum FPU1</name>
    <dbReference type="NCBI Taxonomy" id="1920663"/>
    <lineage>
        <taxon>Bacteria</taxon>
        <taxon>Bacillati</taxon>
        <taxon>Cyanobacteriota</taxon>
        <taxon>Cyanophyceae</taxon>
        <taxon>Oscillatoriophycideae</taxon>
        <taxon>Chroococcales</taxon>
        <taxon>Aphanothecaceae</taxon>
        <taxon>Aphanothece</taxon>
    </lineage>
</organism>
<dbReference type="RefSeq" id="WP_125061053.1">
    <property type="nucleotide sequence ID" value="NZ_BDQK01000003.1"/>
</dbReference>
<keyword evidence="2" id="KW-1185">Reference proteome</keyword>
<gene>
    <name evidence="1" type="ORF">AsFPU1_0909</name>
</gene>
<evidence type="ECO:0000313" key="1">
    <source>
        <dbReference type="EMBL" id="GBF79513.1"/>
    </source>
</evidence>
<dbReference type="AlphaFoldDB" id="A0A401IE19"/>
<protein>
    <submittedName>
        <fullName evidence="1">Guanylate cyclase</fullName>
    </submittedName>
</protein>
<proteinExistence type="predicted"/>